<evidence type="ECO:0000313" key="1">
    <source>
        <dbReference type="EMBL" id="GGB49120.1"/>
    </source>
</evidence>
<organism evidence="1 2">
    <name type="scientific">Roseibium aquae</name>
    <dbReference type="NCBI Taxonomy" id="1323746"/>
    <lineage>
        <taxon>Bacteria</taxon>
        <taxon>Pseudomonadati</taxon>
        <taxon>Pseudomonadota</taxon>
        <taxon>Alphaproteobacteria</taxon>
        <taxon>Hyphomicrobiales</taxon>
        <taxon>Stappiaceae</taxon>
        <taxon>Roseibium</taxon>
    </lineage>
</organism>
<dbReference type="RefSeq" id="WP_150496349.1">
    <property type="nucleotide sequence ID" value="NZ_BMFA01000006.1"/>
</dbReference>
<name>A0A916TKC4_9HYPH</name>
<reference evidence="1" key="2">
    <citation type="submission" date="2020-09" db="EMBL/GenBank/DDBJ databases">
        <authorList>
            <person name="Sun Q."/>
            <person name="Zhou Y."/>
        </authorList>
    </citation>
    <scope>NUCLEOTIDE SEQUENCE</scope>
    <source>
        <strain evidence="1">CGMCC 1.12426</strain>
    </source>
</reference>
<reference evidence="1" key="1">
    <citation type="journal article" date="2014" name="Int. J. Syst. Evol. Microbiol.">
        <title>Complete genome sequence of Corynebacterium casei LMG S-19264T (=DSM 44701T), isolated from a smear-ripened cheese.</title>
        <authorList>
            <consortium name="US DOE Joint Genome Institute (JGI-PGF)"/>
            <person name="Walter F."/>
            <person name="Albersmeier A."/>
            <person name="Kalinowski J."/>
            <person name="Ruckert C."/>
        </authorList>
    </citation>
    <scope>NUCLEOTIDE SEQUENCE</scope>
    <source>
        <strain evidence="1">CGMCC 1.12426</strain>
    </source>
</reference>
<sequence>MSNNKYTVTLEDSTADIINSMSEKSGIPAAKIIRNLLMLNSSDLYFFSVWFGRLKRGTDQYICGRHTLMHPGPGSLMRDARQYEANNGNKILIGMEALAVDPNCEGVLVVKADNTASNT</sequence>
<comment type="caution">
    <text evidence="1">The sequence shown here is derived from an EMBL/GenBank/DDBJ whole genome shotgun (WGS) entry which is preliminary data.</text>
</comment>
<evidence type="ECO:0000313" key="2">
    <source>
        <dbReference type="Proteomes" id="UP000605148"/>
    </source>
</evidence>
<dbReference type="Proteomes" id="UP000605148">
    <property type="component" value="Unassembled WGS sequence"/>
</dbReference>
<keyword evidence="2" id="KW-1185">Reference proteome</keyword>
<gene>
    <name evidence="1" type="ORF">GCM10011316_21570</name>
</gene>
<dbReference type="OrthoDB" id="9857542at2"/>
<proteinExistence type="predicted"/>
<dbReference type="AlphaFoldDB" id="A0A916TKC4"/>
<accession>A0A916TKC4</accession>
<protein>
    <submittedName>
        <fullName evidence="1">Uncharacterized protein</fullName>
    </submittedName>
</protein>
<dbReference type="EMBL" id="BMFA01000006">
    <property type="protein sequence ID" value="GGB49120.1"/>
    <property type="molecule type" value="Genomic_DNA"/>
</dbReference>